<feature type="transmembrane region" description="Helical" evidence="1">
    <location>
        <begin position="157"/>
        <end position="176"/>
    </location>
</feature>
<evidence type="ECO:0000313" key="3">
    <source>
        <dbReference type="Proteomes" id="UP001334084"/>
    </source>
</evidence>
<name>A0AAX4JAX1_9MICR</name>
<feature type="transmembrane region" description="Helical" evidence="1">
    <location>
        <begin position="51"/>
        <end position="70"/>
    </location>
</feature>
<proteinExistence type="predicted"/>
<feature type="transmembrane region" description="Helical" evidence="1">
    <location>
        <begin position="267"/>
        <end position="288"/>
    </location>
</feature>
<sequence>MNITEDIKRSSYLNELIFCAVLLIYSIWRFSKISKIKPNTYKSRMRNVGSFFIISSIISTFSYNMLYWFLSSKIVLDKSDFELVGFLRYSYMVKYREMNIDLSNLLNVTYLFSKIFRMSSIFMLLGLWGPCLYSFINADDIRNDIYKNAQLHWNLFITRNLFQTSIVSCSKIYSFIRIPIFIFAYNKLRTYGTSSLIFFESFFMSIEIYSCIALFLVLRTKHNFVSGYKGMDTITLLGVCLGLYGFLNYSINCLSFPFAVDYTSHQVIHSLVFALKLVIDLLLVNMFCPMKEQVFDDVENKQEKETRMNFTDRELVVYNK</sequence>
<dbReference type="GeneID" id="90540840"/>
<dbReference type="EMBL" id="CP142728">
    <property type="protein sequence ID" value="WUR03032.1"/>
    <property type="molecule type" value="Genomic_DNA"/>
</dbReference>
<keyword evidence="1" id="KW-0812">Transmembrane</keyword>
<keyword evidence="1" id="KW-1133">Transmembrane helix</keyword>
<dbReference type="Proteomes" id="UP001334084">
    <property type="component" value="Chromosome 3"/>
</dbReference>
<feature type="transmembrane region" description="Helical" evidence="1">
    <location>
        <begin position="12"/>
        <end position="30"/>
    </location>
</feature>
<feature type="transmembrane region" description="Helical" evidence="1">
    <location>
        <begin position="230"/>
        <end position="247"/>
    </location>
</feature>
<gene>
    <name evidence="2" type="ORF">VNE69_03244</name>
</gene>
<feature type="transmembrane region" description="Helical" evidence="1">
    <location>
        <begin position="115"/>
        <end position="136"/>
    </location>
</feature>
<keyword evidence="1" id="KW-0472">Membrane</keyword>
<dbReference type="KEGG" id="vnx:VNE69_03244"/>
<evidence type="ECO:0000313" key="2">
    <source>
        <dbReference type="EMBL" id="WUR03032.1"/>
    </source>
</evidence>
<keyword evidence="3" id="KW-1185">Reference proteome</keyword>
<feature type="transmembrane region" description="Helical" evidence="1">
    <location>
        <begin position="196"/>
        <end position="218"/>
    </location>
</feature>
<evidence type="ECO:0000256" key="1">
    <source>
        <dbReference type="SAM" id="Phobius"/>
    </source>
</evidence>
<protein>
    <submittedName>
        <fullName evidence="2">Membrane protein</fullName>
    </submittedName>
</protein>
<dbReference type="RefSeq" id="XP_065329177.1">
    <property type="nucleotide sequence ID" value="XM_065473105.1"/>
</dbReference>
<accession>A0AAX4JAX1</accession>
<reference evidence="2" key="1">
    <citation type="journal article" date="2024" name="BMC Genomics">
        <title>Functional annotation of a divergent genome using sequence and structure-based similarity.</title>
        <authorList>
            <person name="Svedberg D."/>
            <person name="Winiger R.R."/>
            <person name="Berg A."/>
            <person name="Sharma H."/>
            <person name="Tellgren-Roth C."/>
            <person name="Debrunner-Vossbrinck B.A."/>
            <person name="Vossbrinck C.R."/>
            <person name="Barandun J."/>
        </authorList>
    </citation>
    <scope>NUCLEOTIDE SEQUENCE</scope>
    <source>
        <strain evidence="2">Illinois isolate</strain>
    </source>
</reference>
<organism evidence="2 3">
    <name type="scientific">Vairimorpha necatrix</name>
    <dbReference type="NCBI Taxonomy" id="6039"/>
    <lineage>
        <taxon>Eukaryota</taxon>
        <taxon>Fungi</taxon>
        <taxon>Fungi incertae sedis</taxon>
        <taxon>Microsporidia</taxon>
        <taxon>Nosematidae</taxon>
        <taxon>Vairimorpha</taxon>
    </lineage>
</organism>
<dbReference type="AlphaFoldDB" id="A0AAX4JAX1"/>